<dbReference type="SUPFAM" id="SSF47266">
    <property type="entry name" value="4-helical cytokines"/>
    <property type="match status" value="1"/>
</dbReference>
<organism evidence="8">
    <name type="scientific">Nothobranchius furzeri</name>
    <name type="common">Turquoise killifish</name>
    <dbReference type="NCBI Taxonomy" id="105023"/>
    <lineage>
        <taxon>Eukaryota</taxon>
        <taxon>Metazoa</taxon>
        <taxon>Chordata</taxon>
        <taxon>Craniata</taxon>
        <taxon>Vertebrata</taxon>
        <taxon>Euteleostomi</taxon>
        <taxon>Actinopterygii</taxon>
        <taxon>Neopterygii</taxon>
        <taxon>Teleostei</taxon>
        <taxon>Neoteleostei</taxon>
        <taxon>Acanthomorphata</taxon>
        <taxon>Ovalentaria</taxon>
        <taxon>Atherinomorphae</taxon>
        <taxon>Cyprinodontiformes</taxon>
        <taxon>Nothobranchiidae</taxon>
        <taxon>Nothobranchius</taxon>
    </lineage>
</organism>
<proteinExistence type="inferred from homology"/>
<evidence type="ECO:0000256" key="6">
    <source>
        <dbReference type="ARBA" id="ARBA00023157"/>
    </source>
</evidence>
<dbReference type="InterPro" id="IPR003443">
    <property type="entry name" value="IL-15/IL-21_fam"/>
</dbReference>
<dbReference type="GO" id="GO:0042102">
    <property type="term" value="P:positive regulation of T cell proliferation"/>
    <property type="evidence" value="ECO:0007669"/>
    <property type="project" value="TreeGrafter"/>
</dbReference>
<evidence type="ECO:0000256" key="1">
    <source>
        <dbReference type="ARBA" id="ARBA00004613"/>
    </source>
</evidence>
<reference evidence="8" key="2">
    <citation type="submission" date="2016-06" db="EMBL/GenBank/DDBJ databases">
        <title>The genome of a short-lived fish provides insights into sex chromosome evolution and the genetic control of aging.</title>
        <authorList>
            <person name="Reichwald K."/>
            <person name="Felder M."/>
            <person name="Petzold A."/>
            <person name="Koch P."/>
            <person name="Groth M."/>
            <person name="Platzer M."/>
        </authorList>
    </citation>
    <scope>NUCLEOTIDE SEQUENCE</scope>
    <source>
        <tissue evidence="8">Brain</tissue>
    </source>
</reference>
<sequence>MTALQVILLTLPRHQRAKSVQFQLTCNLCRGSHKTQVWLCFLILSFLSTCHSAPSVSEIKDLRTSLSNLKLYIERSTAILYTPTVQFQDKCKNMILRCYMLELMVILYEEEIPDSEGQFIYHFNQSLSPEIGCPPCETYNPQNSETFFKSLKNVLEKLLVEYEH</sequence>
<dbReference type="GO" id="GO:0001819">
    <property type="term" value="P:positive regulation of cytokine production"/>
    <property type="evidence" value="ECO:0007669"/>
    <property type="project" value="TreeGrafter"/>
</dbReference>
<name>A0A1A8ARW4_NOTFU</name>
<evidence type="ECO:0000256" key="4">
    <source>
        <dbReference type="ARBA" id="ARBA00022525"/>
    </source>
</evidence>
<dbReference type="PRINTS" id="PR01930">
    <property type="entry name" value="INTRLEUKIN15"/>
</dbReference>
<dbReference type="AlphaFoldDB" id="A0A1A8ARW4"/>
<keyword evidence="6" id="KW-1015">Disulfide bond</keyword>
<dbReference type="EMBL" id="HADY01019289">
    <property type="protein sequence ID" value="SBP57774.1"/>
    <property type="molecule type" value="Transcribed_RNA"/>
</dbReference>
<keyword evidence="5" id="KW-0732">Signal</keyword>
<gene>
    <name evidence="8" type="primary">IL-15</name>
</gene>
<dbReference type="PANTHER" id="PTHR14356:SF3">
    <property type="entry name" value="INTERLEUKIN-15"/>
    <property type="match status" value="1"/>
</dbReference>
<dbReference type="GO" id="GO:0006955">
    <property type="term" value="P:immune response"/>
    <property type="evidence" value="ECO:0007669"/>
    <property type="project" value="InterPro"/>
</dbReference>
<evidence type="ECO:0000256" key="7">
    <source>
        <dbReference type="RuleBase" id="RU003453"/>
    </source>
</evidence>
<keyword evidence="3 7" id="KW-0202">Cytokine</keyword>
<protein>
    <recommendedName>
        <fullName evidence="7">Interleukin</fullName>
    </recommendedName>
</protein>
<dbReference type="GO" id="GO:0050778">
    <property type="term" value="P:positive regulation of immune response"/>
    <property type="evidence" value="ECO:0007669"/>
    <property type="project" value="TreeGrafter"/>
</dbReference>
<dbReference type="Pfam" id="PF02372">
    <property type="entry name" value="IL15"/>
    <property type="match status" value="1"/>
</dbReference>
<dbReference type="GO" id="GO:0042119">
    <property type="term" value="P:neutrophil activation"/>
    <property type="evidence" value="ECO:0007669"/>
    <property type="project" value="TreeGrafter"/>
</dbReference>
<evidence type="ECO:0000256" key="5">
    <source>
        <dbReference type="ARBA" id="ARBA00022729"/>
    </source>
</evidence>
<dbReference type="Gene3D" id="1.20.1250.70">
    <property type="entry name" value="Interleukin-15/Interleukin-21"/>
    <property type="match status" value="1"/>
</dbReference>
<evidence type="ECO:0000313" key="8">
    <source>
        <dbReference type="EMBL" id="SBP57774.1"/>
    </source>
</evidence>
<dbReference type="PANTHER" id="PTHR14356">
    <property type="entry name" value="INTERLEUKIN-15-RELATED"/>
    <property type="match status" value="1"/>
</dbReference>
<evidence type="ECO:0000256" key="3">
    <source>
        <dbReference type="ARBA" id="ARBA00022514"/>
    </source>
</evidence>
<comment type="subcellular location">
    <subcellularLocation>
        <location evidence="1">Secreted</location>
    </subcellularLocation>
</comment>
<reference evidence="8" key="1">
    <citation type="submission" date="2016-05" db="EMBL/GenBank/DDBJ databases">
        <authorList>
            <person name="Lavstsen T."/>
            <person name="Jespersen J.S."/>
        </authorList>
    </citation>
    <scope>NUCLEOTIDE SEQUENCE</scope>
    <source>
        <tissue evidence="8">Brain</tissue>
    </source>
</reference>
<evidence type="ECO:0000256" key="2">
    <source>
        <dbReference type="ARBA" id="ARBA00006050"/>
    </source>
</evidence>
<comment type="similarity">
    <text evidence="2 7">Belongs to the IL-15/IL-21 family.</text>
</comment>
<dbReference type="GO" id="GO:0005615">
    <property type="term" value="C:extracellular space"/>
    <property type="evidence" value="ECO:0007669"/>
    <property type="project" value="UniProtKB-KW"/>
</dbReference>
<accession>A0A1A8ARW4</accession>
<dbReference type="OrthoDB" id="8447027at2759"/>
<dbReference type="InterPro" id="IPR020439">
    <property type="entry name" value="IL-15"/>
</dbReference>
<keyword evidence="4" id="KW-0964">Secreted</keyword>
<dbReference type="GO" id="GO:0005126">
    <property type="term" value="F:cytokine receptor binding"/>
    <property type="evidence" value="ECO:0007669"/>
    <property type="project" value="InterPro"/>
</dbReference>
<dbReference type="InterPro" id="IPR009079">
    <property type="entry name" value="4_helix_cytokine-like_core"/>
</dbReference>
<dbReference type="GO" id="GO:0005125">
    <property type="term" value="F:cytokine activity"/>
    <property type="evidence" value="ECO:0007669"/>
    <property type="project" value="UniProtKB-KW"/>
</dbReference>